<feature type="region of interest" description="Disordered" evidence="1">
    <location>
        <begin position="140"/>
        <end position="159"/>
    </location>
</feature>
<protein>
    <recommendedName>
        <fullName evidence="5">Ig-like domain-containing protein</fullName>
    </recommendedName>
</protein>
<keyword evidence="2" id="KW-0812">Transmembrane</keyword>
<proteinExistence type="predicted"/>
<organism evidence="3 4">
    <name type="scientific">Batrachochytrium salamandrivorans</name>
    <dbReference type="NCBI Taxonomy" id="1357716"/>
    <lineage>
        <taxon>Eukaryota</taxon>
        <taxon>Fungi</taxon>
        <taxon>Fungi incertae sedis</taxon>
        <taxon>Chytridiomycota</taxon>
        <taxon>Chytridiomycota incertae sedis</taxon>
        <taxon>Chytridiomycetes</taxon>
        <taxon>Rhizophydiales</taxon>
        <taxon>Rhizophydiales incertae sedis</taxon>
        <taxon>Batrachochytrium</taxon>
    </lineage>
</organism>
<gene>
    <name evidence="3" type="ORF">BASA50_008210</name>
</gene>
<evidence type="ECO:0000256" key="2">
    <source>
        <dbReference type="SAM" id="Phobius"/>
    </source>
</evidence>
<name>A0ABQ8F4W2_9FUNG</name>
<evidence type="ECO:0000256" key="1">
    <source>
        <dbReference type="SAM" id="MobiDB-lite"/>
    </source>
</evidence>
<accession>A0ABQ8F4W2</accession>
<comment type="caution">
    <text evidence="3">The sequence shown here is derived from an EMBL/GenBank/DDBJ whole genome shotgun (WGS) entry which is preliminary data.</text>
</comment>
<sequence length="320" mass="34545">MQLIDTTVDTIQETALVASGENIASCYPVVATTIYYIYEQCVSVNATHSVITLPSKHNDDAIWTTLLCKSRSVSSPTCKSQECIVLTTVVQRNPIPINRVHWKSDPGDLSNACIILATPVQEETVVVQLLDRVFRDANATQSASNKTPLHSSRDSHQTVFPPSTIASASAIATATTTTATRTTSTRVLGTSSSSPPSTITMLAMLKFVCRGDPCLSTRTHSSLQHSISQPPLLFGIQTPQPNPQEADPSIVYRDKVDMGIAIVVVCVTIAIIVWVILACRQDRPLRSTTEPAMVVTDIECACPPSYSSVLKPVPVVVKIQ</sequence>
<evidence type="ECO:0000313" key="4">
    <source>
        <dbReference type="Proteomes" id="UP001648503"/>
    </source>
</evidence>
<reference evidence="3 4" key="1">
    <citation type="submission" date="2021-02" db="EMBL/GenBank/DDBJ databases">
        <title>Variation within the Batrachochytrium salamandrivorans European outbreak.</title>
        <authorList>
            <person name="Kelly M."/>
            <person name="Pasmans F."/>
            <person name="Shea T.P."/>
            <person name="Munoz J.F."/>
            <person name="Carranza S."/>
            <person name="Cuomo C.A."/>
            <person name="Martel A."/>
        </authorList>
    </citation>
    <scope>NUCLEOTIDE SEQUENCE [LARGE SCALE GENOMIC DNA]</scope>
    <source>
        <strain evidence="3 4">AMFP18/2</strain>
    </source>
</reference>
<dbReference type="EMBL" id="JAFCIX010000388">
    <property type="protein sequence ID" value="KAH6592220.1"/>
    <property type="molecule type" value="Genomic_DNA"/>
</dbReference>
<evidence type="ECO:0000313" key="3">
    <source>
        <dbReference type="EMBL" id="KAH6592220.1"/>
    </source>
</evidence>
<feature type="transmembrane region" description="Helical" evidence="2">
    <location>
        <begin position="258"/>
        <end position="277"/>
    </location>
</feature>
<keyword evidence="2" id="KW-1133">Transmembrane helix</keyword>
<evidence type="ECO:0008006" key="5">
    <source>
        <dbReference type="Google" id="ProtNLM"/>
    </source>
</evidence>
<keyword evidence="4" id="KW-1185">Reference proteome</keyword>
<keyword evidence="2" id="KW-0472">Membrane</keyword>
<dbReference type="Proteomes" id="UP001648503">
    <property type="component" value="Unassembled WGS sequence"/>
</dbReference>
<feature type="compositionally biased region" description="Polar residues" evidence="1">
    <location>
        <begin position="140"/>
        <end position="150"/>
    </location>
</feature>